<keyword evidence="1" id="KW-0802">TPR repeat</keyword>
<organism evidence="2 3">
    <name type="scientific">Lysinibacillus xylanilyticus</name>
    <dbReference type="NCBI Taxonomy" id="582475"/>
    <lineage>
        <taxon>Bacteria</taxon>
        <taxon>Bacillati</taxon>
        <taxon>Bacillota</taxon>
        <taxon>Bacilli</taxon>
        <taxon>Bacillales</taxon>
        <taxon>Bacillaceae</taxon>
        <taxon>Lysinibacillus</taxon>
    </lineage>
</organism>
<accession>A0ABT4ERM3</accession>
<dbReference type="Pfam" id="PF13424">
    <property type="entry name" value="TPR_12"/>
    <property type="match status" value="1"/>
</dbReference>
<comment type="caution">
    <text evidence="2">The sequence shown here is derived from an EMBL/GenBank/DDBJ whole genome shotgun (WGS) entry which is preliminary data.</text>
</comment>
<reference evidence="2 3" key="1">
    <citation type="submission" date="2022-05" db="EMBL/GenBank/DDBJ databases">
        <title>Genome Sequencing of Bee-Associated Microbes.</title>
        <authorList>
            <person name="Dunlap C."/>
        </authorList>
    </citation>
    <scope>NUCLEOTIDE SEQUENCE [LARGE SCALE GENOMIC DNA]</scope>
    <source>
        <strain evidence="2 3">NRRL BD-083</strain>
    </source>
</reference>
<name>A0ABT4ERM3_9BACI</name>
<dbReference type="PROSITE" id="PS50005">
    <property type="entry name" value="TPR"/>
    <property type="match status" value="1"/>
</dbReference>
<evidence type="ECO:0000313" key="3">
    <source>
        <dbReference type="Proteomes" id="UP001527052"/>
    </source>
</evidence>
<dbReference type="InterPro" id="IPR011990">
    <property type="entry name" value="TPR-like_helical_dom_sf"/>
</dbReference>
<dbReference type="RefSeq" id="WP_268638166.1">
    <property type="nucleotide sequence ID" value="NZ_JAMDLZ010000026.1"/>
</dbReference>
<gene>
    <name evidence="2" type="ORF">M5W82_15370</name>
</gene>
<protein>
    <submittedName>
        <fullName evidence="2">Tetratricopeptide repeat protein</fullName>
    </submittedName>
</protein>
<dbReference type="EMBL" id="JAMDLZ010000026">
    <property type="protein sequence ID" value="MCY9548317.1"/>
    <property type="molecule type" value="Genomic_DNA"/>
</dbReference>
<keyword evidence="3" id="KW-1185">Reference proteome</keyword>
<dbReference type="SMART" id="SM00028">
    <property type="entry name" value="TPR"/>
    <property type="match status" value="2"/>
</dbReference>
<feature type="repeat" description="TPR" evidence="1">
    <location>
        <begin position="138"/>
        <end position="171"/>
    </location>
</feature>
<dbReference type="Gene3D" id="1.25.40.10">
    <property type="entry name" value="Tetratricopeptide repeat domain"/>
    <property type="match status" value="1"/>
</dbReference>
<dbReference type="InterPro" id="IPR019734">
    <property type="entry name" value="TPR_rpt"/>
</dbReference>
<evidence type="ECO:0000256" key="1">
    <source>
        <dbReference type="PROSITE-ProRule" id="PRU00339"/>
    </source>
</evidence>
<dbReference type="SUPFAM" id="SSF48452">
    <property type="entry name" value="TPR-like"/>
    <property type="match status" value="1"/>
</dbReference>
<sequence length="189" mass="21795">MLSMFKRKPKGIIAELALEDFYSTLTAMEVEELKDSLAHPYQLSNRPYMRDDLDKGNRTYGRSASQFLDSMSEGLSPNLRKRVLLEAVKRATDSMDKHFPRTKLAEMAYKDGDFAECERYCLEAINELDKDEFKDARNTTFSRLAIMYEKQGRIQDAINISEQALKLGQHDGTKGGYSARIERLHKKLR</sequence>
<evidence type="ECO:0000313" key="2">
    <source>
        <dbReference type="EMBL" id="MCY9548317.1"/>
    </source>
</evidence>
<dbReference type="Proteomes" id="UP001527052">
    <property type="component" value="Unassembled WGS sequence"/>
</dbReference>
<proteinExistence type="predicted"/>